<sequence>MVRAFGPVPWFLVVIGVRVMGRDDEFMFCNVKLDLNMENNCVWSATANEAPSLKPGTVPGCFQECYESSTIHTDPVFGGFKIVMTPTGERWKTCDIPGSNLSFACVPLAVTCAWSLFDTFPNSCTTVTLFDANLIWGKGEKPMGHAFLAFFSYSNYYKDDKGETGSQRTLDVRVMLRSISAGKENAMCSGSFQVQNGSCFGINTGSNRYNAEATEPLPAPTLDGEPPWPIPDYIKTPSKADQLGPLWIALCVLLICARCACRFYFRRRRAADAARLQQSI</sequence>
<evidence type="ECO:0000313" key="2">
    <source>
        <dbReference type="EMBL" id="CAK8997498.1"/>
    </source>
</evidence>
<name>A0ABP0I4K0_9DINO</name>
<evidence type="ECO:0000256" key="1">
    <source>
        <dbReference type="SAM" id="Phobius"/>
    </source>
</evidence>
<reference evidence="2 3" key="1">
    <citation type="submission" date="2024-02" db="EMBL/GenBank/DDBJ databases">
        <authorList>
            <person name="Chen Y."/>
            <person name="Shah S."/>
            <person name="Dougan E. K."/>
            <person name="Thang M."/>
            <person name="Chan C."/>
        </authorList>
    </citation>
    <scope>NUCLEOTIDE SEQUENCE [LARGE SCALE GENOMIC DNA]</scope>
</reference>
<keyword evidence="1" id="KW-0812">Transmembrane</keyword>
<comment type="caution">
    <text evidence="2">The sequence shown here is derived from an EMBL/GenBank/DDBJ whole genome shotgun (WGS) entry which is preliminary data.</text>
</comment>
<dbReference type="EMBL" id="CAXAMN010002047">
    <property type="protein sequence ID" value="CAK8997498.1"/>
    <property type="molecule type" value="Genomic_DNA"/>
</dbReference>
<organism evidence="2 3">
    <name type="scientific">Durusdinium trenchii</name>
    <dbReference type="NCBI Taxonomy" id="1381693"/>
    <lineage>
        <taxon>Eukaryota</taxon>
        <taxon>Sar</taxon>
        <taxon>Alveolata</taxon>
        <taxon>Dinophyceae</taxon>
        <taxon>Suessiales</taxon>
        <taxon>Symbiodiniaceae</taxon>
        <taxon>Durusdinium</taxon>
    </lineage>
</organism>
<proteinExistence type="predicted"/>
<keyword evidence="1" id="KW-1133">Transmembrane helix</keyword>
<evidence type="ECO:0000313" key="3">
    <source>
        <dbReference type="Proteomes" id="UP001642484"/>
    </source>
</evidence>
<gene>
    <name evidence="2" type="ORF">CCMP2556_LOCUS4875</name>
</gene>
<dbReference type="Proteomes" id="UP001642484">
    <property type="component" value="Unassembled WGS sequence"/>
</dbReference>
<protein>
    <submittedName>
        <fullName evidence="2">Uncharacterized protein</fullName>
    </submittedName>
</protein>
<feature type="transmembrane region" description="Helical" evidence="1">
    <location>
        <begin position="246"/>
        <end position="265"/>
    </location>
</feature>
<accession>A0ABP0I4K0</accession>
<keyword evidence="3" id="KW-1185">Reference proteome</keyword>
<keyword evidence="1" id="KW-0472">Membrane</keyword>